<keyword evidence="1" id="KW-0812">Transmembrane</keyword>
<dbReference type="InterPro" id="IPR013106">
    <property type="entry name" value="Ig_V-set"/>
</dbReference>
<dbReference type="FunFam" id="2.60.40.10:FF:001633">
    <property type="entry name" value="Uncharacterized protein, isoform A"/>
    <property type="match status" value="1"/>
</dbReference>
<dbReference type="Pfam" id="PF13927">
    <property type="entry name" value="Ig_3"/>
    <property type="match status" value="1"/>
</dbReference>
<keyword evidence="4" id="KW-1185">Reference proteome</keyword>
<dbReference type="Pfam" id="PF07686">
    <property type="entry name" value="V-set"/>
    <property type="match status" value="1"/>
</dbReference>
<protein>
    <submittedName>
        <fullName evidence="3">(African queen) hypothetical protein</fullName>
    </submittedName>
</protein>
<dbReference type="AlphaFoldDB" id="A0A8J2QUJ3"/>
<dbReference type="InterPro" id="IPR013783">
    <property type="entry name" value="Ig-like_fold"/>
</dbReference>
<organism evidence="3 4">
    <name type="scientific">Danaus chrysippus</name>
    <name type="common">African queen</name>
    <dbReference type="NCBI Taxonomy" id="151541"/>
    <lineage>
        <taxon>Eukaryota</taxon>
        <taxon>Metazoa</taxon>
        <taxon>Ecdysozoa</taxon>
        <taxon>Arthropoda</taxon>
        <taxon>Hexapoda</taxon>
        <taxon>Insecta</taxon>
        <taxon>Pterygota</taxon>
        <taxon>Neoptera</taxon>
        <taxon>Endopterygota</taxon>
        <taxon>Lepidoptera</taxon>
        <taxon>Glossata</taxon>
        <taxon>Ditrysia</taxon>
        <taxon>Papilionoidea</taxon>
        <taxon>Nymphalidae</taxon>
        <taxon>Danainae</taxon>
        <taxon>Danaini</taxon>
        <taxon>Danaina</taxon>
        <taxon>Danaus</taxon>
        <taxon>Anosia</taxon>
    </lineage>
</organism>
<evidence type="ECO:0000313" key="3">
    <source>
        <dbReference type="EMBL" id="CAG9568488.1"/>
    </source>
</evidence>
<keyword evidence="1" id="KW-0472">Membrane</keyword>
<sequence>MALRRQAEMQARLLGYRLKIGLLIIIIMILGYFNESHGSAHYGEDSVGSFPYFEYNVPRNVTTVVGQTAFLHCRVEQLGDKAVSWIRKRDLHILTAGILTYTSDQRFQVIRPDKSENWTLQIKFPQERDAGIYECQVNTEPKMSLAFQLNVVEAKAKVLGPADLYVKTGSLLSLTCILSQGPHDLGTIFWYKGSKLIEYKELEANEVEEQRIRLKTEWTEQLSSRLTIDKLQPTDSGNYSCVPTMAETASVNVHVINGEHPAAMQHGNTNTASPCALSVNLLISLYCSLATLYTSTVDGFR</sequence>
<dbReference type="Gene3D" id="2.60.40.10">
    <property type="entry name" value="Immunoglobulins"/>
    <property type="match status" value="2"/>
</dbReference>
<evidence type="ECO:0000256" key="1">
    <source>
        <dbReference type="SAM" id="Phobius"/>
    </source>
</evidence>
<dbReference type="PANTHER" id="PTHR23279">
    <property type="entry name" value="DEFECTIVE PROBOSCIS EXTENSION RESPONSE DPR -RELATED"/>
    <property type="match status" value="1"/>
</dbReference>
<feature type="transmembrane region" description="Helical" evidence="1">
    <location>
        <begin position="14"/>
        <end position="33"/>
    </location>
</feature>
<feature type="domain" description="Ig-like" evidence="2">
    <location>
        <begin position="141"/>
        <end position="252"/>
    </location>
</feature>
<name>A0A8J2QUJ3_9NEOP</name>
<dbReference type="GO" id="GO:0050808">
    <property type="term" value="P:synapse organization"/>
    <property type="evidence" value="ECO:0007669"/>
    <property type="project" value="TreeGrafter"/>
</dbReference>
<dbReference type="GO" id="GO:0032589">
    <property type="term" value="C:neuron projection membrane"/>
    <property type="evidence" value="ECO:0007669"/>
    <property type="project" value="TreeGrafter"/>
</dbReference>
<reference evidence="3" key="1">
    <citation type="submission" date="2021-09" db="EMBL/GenBank/DDBJ databases">
        <authorList>
            <person name="Martin H S."/>
        </authorList>
    </citation>
    <scope>NUCLEOTIDE SEQUENCE</scope>
</reference>
<dbReference type="InterPro" id="IPR003598">
    <property type="entry name" value="Ig_sub2"/>
</dbReference>
<dbReference type="SMART" id="SM00409">
    <property type="entry name" value="IG"/>
    <property type="match status" value="2"/>
</dbReference>
<dbReference type="PANTHER" id="PTHR23279:SF4">
    <property type="entry name" value="DEFECTIVE PROBOSCIS EXTENSION RESPONSE 2, ISOFORM F-RELATED"/>
    <property type="match status" value="1"/>
</dbReference>
<feature type="domain" description="Ig-like" evidence="2">
    <location>
        <begin position="51"/>
        <end position="138"/>
    </location>
</feature>
<dbReference type="InterPro" id="IPR037448">
    <property type="entry name" value="Zig-8"/>
</dbReference>
<dbReference type="InterPro" id="IPR007110">
    <property type="entry name" value="Ig-like_dom"/>
</dbReference>
<dbReference type="Proteomes" id="UP000789524">
    <property type="component" value="Unassembled WGS sequence"/>
</dbReference>
<dbReference type="EMBL" id="CAKASE010000061">
    <property type="protein sequence ID" value="CAG9568488.1"/>
    <property type="molecule type" value="Genomic_DNA"/>
</dbReference>
<proteinExistence type="predicted"/>
<accession>A0A8J2QUJ3</accession>
<comment type="caution">
    <text evidence="3">The sequence shown here is derived from an EMBL/GenBank/DDBJ whole genome shotgun (WGS) entry which is preliminary data.</text>
</comment>
<dbReference type="SUPFAM" id="SSF48726">
    <property type="entry name" value="Immunoglobulin"/>
    <property type="match status" value="2"/>
</dbReference>
<dbReference type="InterPro" id="IPR003599">
    <property type="entry name" value="Ig_sub"/>
</dbReference>
<dbReference type="SMART" id="SM00408">
    <property type="entry name" value="IGc2"/>
    <property type="match status" value="2"/>
</dbReference>
<keyword evidence="1" id="KW-1133">Transmembrane helix</keyword>
<gene>
    <name evidence="3" type="ORF">DCHRY22_LOCUS8365</name>
</gene>
<dbReference type="FunFam" id="2.60.40.10:FF:000129">
    <property type="entry name" value="CLUMA_CG018772, isoform A"/>
    <property type="match status" value="1"/>
</dbReference>
<dbReference type="InterPro" id="IPR036179">
    <property type="entry name" value="Ig-like_dom_sf"/>
</dbReference>
<dbReference type="OrthoDB" id="190835at2759"/>
<dbReference type="PROSITE" id="PS50835">
    <property type="entry name" value="IG_LIKE"/>
    <property type="match status" value="2"/>
</dbReference>
<evidence type="ECO:0000259" key="2">
    <source>
        <dbReference type="PROSITE" id="PS50835"/>
    </source>
</evidence>
<evidence type="ECO:0000313" key="4">
    <source>
        <dbReference type="Proteomes" id="UP000789524"/>
    </source>
</evidence>